<dbReference type="Proteomes" id="UP000188946">
    <property type="component" value="Unassembled WGS sequence"/>
</dbReference>
<proteinExistence type="predicted"/>
<dbReference type="SUPFAM" id="SSF117892">
    <property type="entry name" value="Band 7/SPFH domain"/>
    <property type="match status" value="1"/>
</dbReference>
<accession>A0AB36JQ49</accession>
<comment type="caution">
    <text evidence="3">The sequence shown here is derived from an EMBL/GenBank/DDBJ whole genome shotgun (WGS) entry which is preliminary data.</text>
</comment>
<dbReference type="SMART" id="SM00244">
    <property type="entry name" value="PHB"/>
    <property type="match status" value="1"/>
</dbReference>
<evidence type="ECO:0000313" key="6">
    <source>
        <dbReference type="Proteomes" id="UP000188946"/>
    </source>
</evidence>
<dbReference type="Gene3D" id="3.30.479.30">
    <property type="entry name" value="Band 7 domain"/>
    <property type="match status" value="1"/>
</dbReference>
<dbReference type="Pfam" id="PF01145">
    <property type="entry name" value="Band_7"/>
    <property type="match status" value="1"/>
</dbReference>
<reference evidence="5 6" key="1">
    <citation type="submission" date="2016-12" db="EMBL/GenBank/DDBJ databases">
        <authorList>
            <person name="Gulvik C.A."/>
        </authorList>
    </citation>
    <scope>NUCLEOTIDE SEQUENCE [LARGE SCALE GENOMIC DNA]</scope>
    <source>
        <strain evidence="4 6">12-5202</strain>
        <strain evidence="3 5">12-5291</strain>
    </source>
</reference>
<keyword evidence="1" id="KW-0175">Coiled coil</keyword>
<gene>
    <name evidence="4" type="ORF">BVE84_05560</name>
    <name evidence="3" type="ORF">BVE86_07500</name>
</gene>
<dbReference type="Proteomes" id="UP000188600">
    <property type="component" value="Unassembled WGS sequence"/>
</dbReference>
<keyword evidence="6" id="KW-1185">Reference proteome</keyword>
<dbReference type="InterPro" id="IPR000163">
    <property type="entry name" value="Prohibitin"/>
</dbReference>
<dbReference type="EMBL" id="MSPR01000009">
    <property type="protein sequence ID" value="ONK29057.1"/>
    <property type="molecule type" value="Genomic_DNA"/>
</dbReference>
<feature type="coiled-coil region" evidence="1">
    <location>
        <begin position="182"/>
        <end position="220"/>
    </location>
</feature>
<protein>
    <submittedName>
        <fullName evidence="3">B-cell receptor associated protein-related protein</fullName>
    </submittedName>
</protein>
<dbReference type="InterPro" id="IPR036013">
    <property type="entry name" value="Band_7/SPFH_dom_sf"/>
</dbReference>
<dbReference type="InterPro" id="IPR001107">
    <property type="entry name" value="Band_7"/>
</dbReference>
<dbReference type="RefSeq" id="WP_076996076.1">
    <property type="nucleotide sequence ID" value="NZ_MSPR01000009.1"/>
</dbReference>
<evidence type="ECO:0000259" key="2">
    <source>
        <dbReference type="SMART" id="SM00244"/>
    </source>
</evidence>
<evidence type="ECO:0000256" key="1">
    <source>
        <dbReference type="SAM" id="Coils"/>
    </source>
</evidence>
<evidence type="ECO:0000313" key="3">
    <source>
        <dbReference type="EMBL" id="ONK26310.1"/>
    </source>
</evidence>
<evidence type="ECO:0000313" key="4">
    <source>
        <dbReference type="EMBL" id="ONK29057.1"/>
    </source>
</evidence>
<sequence>MNNATKTGIILASVVLLGGLFRLTAVSKIPANTVGVKYSAVSGVQDETLGSGYHIYMPFLDKIYKLSTEVQTTKIEKVTTQTNDAQYLDSTIDVKWRVSEKNAMKVFRDFRNVEVLAEKGIEPAVQRAMEEISVNYNIVELLGSKRNQVYTEFEEALKQRLDSYGVELVAVTIIDTDAGDDIEKAIKNEAVKQKEVDTAKQEQERAKIEAETKQIQAQAEADANKKLSESITDNLIRMKEAEARMKHGWVEVQTSGDVITDTGK</sequence>
<dbReference type="PANTHER" id="PTHR42911:SF2">
    <property type="entry name" value="PROHIBITIN FAMILY PROTEIN"/>
    <property type="match status" value="1"/>
</dbReference>
<keyword evidence="3" id="KW-0675">Receptor</keyword>
<dbReference type="PANTHER" id="PTHR42911">
    <property type="entry name" value="MODULATOR OF FTSH PROTEASE HFLC"/>
    <property type="match status" value="1"/>
</dbReference>
<feature type="domain" description="Band 7" evidence="2">
    <location>
        <begin position="24"/>
        <end position="190"/>
    </location>
</feature>
<evidence type="ECO:0000313" key="5">
    <source>
        <dbReference type="Proteomes" id="UP000188600"/>
    </source>
</evidence>
<dbReference type="GO" id="GO:0016020">
    <property type="term" value="C:membrane"/>
    <property type="evidence" value="ECO:0007669"/>
    <property type="project" value="InterPro"/>
</dbReference>
<dbReference type="AlphaFoldDB" id="A0AB36JQ49"/>
<dbReference type="CDD" id="cd03401">
    <property type="entry name" value="SPFH_prohibitin"/>
    <property type="match status" value="1"/>
</dbReference>
<dbReference type="EMBL" id="MSPT01000016">
    <property type="protein sequence ID" value="ONK26310.1"/>
    <property type="molecule type" value="Genomic_DNA"/>
</dbReference>
<name>A0AB36JQ49_9STRE</name>
<organism evidence="3 5">
    <name type="scientific">Streptococcus azizii</name>
    <dbReference type="NCBI Taxonomy" id="1579424"/>
    <lineage>
        <taxon>Bacteria</taxon>
        <taxon>Bacillati</taxon>
        <taxon>Bacillota</taxon>
        <taxon>Bacilli</taxon>
        <taxon>Lactobacillales</taxon>
        <taxon>Streptococcaceae</taxon>
        <taxon>Streptococcus</taxon>
    </lineage>
</organism>